<accession>A0A4Y2F750</accession>
<reference evidence="1 2" key="1">
    <citation type="journal article" date="2019" name="Sci. Rep.">
        <title>Orb-weaving spider Araneus ventricosus genome elucidates the spidroin gene catalogue.</title>
        <authorList>
            <person name="Kono N."/>
            <person name="Nakamura H."/>
            <person name="Ohtoshi R."/>
            <person name="Moran D.A.P."/>
            <person name="Shinohara A."/>
            <person name="Yoshida Y."/>
            <person name="Fujiwara M."/>
            <person name="Mori M."/>
            <person name="Tomita M."/>
            <person name="Arakawa K."/>
        </authorList>
    </citation>
    <scope>NUCLEOTIDE SEQUENCE [LARGE SCALE GENOMIC DNA]</scope>
</reference>
<evidence type="ECO:0000313" key="1">
    <source>
        <dbReference type="EMBL" id="GBM37051.1"/>
    </source>
</evidence>
<organism evidence="1 2">
    <name type="scientific">Araneus ventricosus</name>
    <name type="common">Orbweaver spider</name>
    <name type="synonym">Epeira ventricosa</name>
    <dbReference type="NCBI Taxonomy" id="182803"/>
    <lineage>
        <taxon>Eukaryota</taxon>
        <taxon>Metazoa</taxon>
        <taxon>Ecdysozoa</taxon>
        <taxon>Arthropoda</taxon>
        <taxon>Chelicerata</taxon>
        <taxon>Arachnida</taxon>
        <taxon>Araneae</taxon>
        <taxon>Araneomorphae</taxon>
        <taxon>Entelegynae</taxon>
        <taxon>Araneoidea</taxon>
        <taxon>Araneidae</taxon>
        <taxon>Araneus</taxon>
    </lineage>
</organism>
<comment type="caution">
    <text evidence="1">The sequence shown here is derived from an EMBL/GenBank/DDBJ whole genome shotgun (WGS) entry which is preliminary data.</text>
</comment>
<evidence type="ECO:0000313" key="2">
    <source>
        <dbReference type="Proteomes" id="UP000499080"/>
    </source>
</evidence>
<name>A0A4Y2F750_ARAVE</name>
<proteinExistence type="predicted"/>
<gene>
    <name evidence="1" type="ORF">AVEN_228072_1</name>
</gene>
<sequence length="97" mass="11138">MTFDSVAKDISLSRDTEHLETDDEMSTSRASEDVVKYNISEELEEISSDVSFLSSSPPKEQRPKLKVIIPTKYKNKQNHCFFVVLQQFFAVFSLSKN</sequence>
<keyword evidence="2" id="KW-1185">Reference proteome</keyword>
<dbReference type="AlphaFoldDB" id="A0A4Y2F750"/>
<dbReference type="EMBL" id="BGPR01000827">
    <property type="protein sequence ID" value="GBM37051.1"/>
    <property type="molecule type" value="Genomic_DNA"/>
</dbReference>
<dbReference type="Proteomes" id="UP000499080">
    <property type="component" value="Unassembled WGS sequence"/>
</dbReference>
<protein>
    <submittedName>
        <fullName evidence="1">Uncharacterized protein</fullName>
    </submittedName>
</protein>